<dbReference type="Proteomes" id="UP000672032">
    <property type="component" value="Chromosome 9"/>
</dbReference>
<evidence type="ECO:0000313" key="1">
    <source>
        <dbReference type="EMBL" id="QSZ37794.1"/>
    </source>
</evidence>
<evidence type="ECO:0000313" key="2">
    <source>
        <dbReference type="Proteomes" id="UP000672032"/>
    </source>
</evidence>
<name>A0A8A3PSF0_9HELO</name>
<organism evidence="1 2">
    <name type="scientific">Monilinia vaccinii-corymbosi</name>
    <dbReference type="NCBI Taxonomy" id="61207"/>
    <lineage>
        <taxon>Eukaryota</taxon>
        <taxon>Fungi</taxon>
        <taxon>Dikarya</taxon>
        <taxon>Ascomycota</taxon>
        <taxon>Pezizomycotina</taxon>
        <taxon>Leotiomycetes</taxon>
        <taxon>Helotiales</taxon>
        <taxon>Sclerotiniaceae</taxon>
        <taxon>Monilinia</taxon>
    </lineage>
</organism>
<dbReference type="EMBL" id="CP063413">
    <property type="protein sequence ID" value="QSZ37794.1"/>
    <property type="molecule type" value="Genomic_DNA"/>
</dbReference>
<sequence length="254" mass="29209">MSAEDQTLTRLSNLVIDLEPNQRVSSVEDVLVSKIDEDLGCYEELDWSIKKDIYDSLNVGEISFPVPSFNDLIRHKKQLPLFSKNFQFRLVDSHQFRKLPGKPFEYISEANPNVLQLNQLSFESSQPLSEQVMKVFDGYFSNIRLPYVPVLAFQSPYARNIEESGTPQYGVQSSVYRLCAVVRTTTGHSEHVRLYHQNGSEIPTAPSGKSEKKAVISGNLDWSVRDQGRYVLFYQREYLPNKEWPRSDMDVHLP</sequence>
<keyword evidence="2" id="KW-1185">Reference proteome</keyword>
<dbReference type="AlphaFoldDB" id="A0A8A3PSF0"/>
<reference evidence="1" key="1">
    <citation type="submission" date="2020-10" db="EMBL/GenBank/DDBJ databases">
        <title>Genome Sequence of Monilinia vaccinii-corymbosi Sheds Light on Mummy Berry Disease Infection of Blueberry and Mating Type.</title>
        <authorList>
            <person name="Yow A.G."/>
            <person name="Zhang Y."/>
            <person name="Bansal K."/>
            <person name="Eacker S.M."/>
            <person name="Sullivan S."/>
            <person name="Liachko I."/>
            <person name="Cubeta M.A."/>
            <person name="Rollins J.A."/>
            <person name="Ashrafi H."/>
        </authorList>
    </citation>
    <scope>NUCLEOTIDE SEQUENCE</scope>
    <source>
        <strain evidence="1">RL-1</strain>
    </source>
</reference>
<gene>
    <name evidence="1" type="ORF">DSL72_008893</name>
</gene>
<dbReference type="OrthoDB" id="3533179at2759"/>
<accession>A0A8A3PSF0</accession>
<proteinExistence type="predicted"/>
<protein>
    <submittedName>
        <fullName evidence="1">Uncharacterized protein</fullName>
    </submittedName>
</protein>